<feature type="domain" description="RNA-directed RNA polymerase C-terminal" evidence="6">
    <location>
        <begin position="91"/>
        <end position="304"/>
    </location>
</feature>
<dbReference type="EMBL" id="MW239244">
    <property type="protein sequence ID" value="UGO57205.1"/>
    <property type="molecule type" value="Genomic_RNA"/>
</dbReference>
<evidence type="ECO:0000256" key="2">
    <source>
        <dbReference type="ARBA" id="ARBA00022695"/>
    </source>
</evidence>
<dbReference type="SUPFAM" id="SSF56672">
    <property type="entry name" value="DNA/RNA polymerases"/>
    <property type="match status" value="1"/>
</dbReference>
<dbReference type="GO" id="GO:0003723">
    <property type="term" value="F:RNA binding"/>
    <property type="evidence" value="ECO:0007669"/>
    <property type="project" value="InterPro"/>
</dbReference>
<comment type="catalytic activity">
    <reaction evidence="5">
        <text>RNA(n) + a ribonucleoside 5'-triphosphate = RNA(n+1) + diphosphate</text>
        <dbReference type="Rhea" id="RHEA:21248"/>
        <dbReference type="Rhea" id="RHEA-COMP:14527"/>
        <dbReference type="Rhea" id="RHEA-COMP:17342"/>
        <dbReference type="ChEBI" id="CHEBI:33019"/>
        <dbReference type="ChEBI" id="CHEBI:61557"/>
        <dbReference type="ChEBI" id="CHEBI:140395"/>
        <dbReference type="EC" id="2.7.7.48"/>
    </reaction>
</comment>
<evidence type="ECO:0000256" key="4">
    <source>
        <dbReference type="ARBA" id="ARBA00022953"/>
    </source>
</evidence>
<evidence type="ECO:0000256" key="5">
    <source>
        <dbReference type="ARBA" id="ARBA00048744"/>
    </source>
</evidence>
<accession>A0A8K1U251</accession>
<evidence type="ECO:0000313" key="7">
    <source>
        <dbReference type="EMBL" id="UGO57205.1"/>
    </source>
</evidence>
<sequence length="441" mass="51101">MAIETTALSHPAVRASAEAAFASFYPARTDSGAEWTSFVSQFTEAACRRSKWREPGPEEMEMALAIMEDRYGDCPRADLNWSSFDTFENLLDDLDMDSSPGYPYTEQAMTNGQWLRTTGIRNYDPIRVRMLWYDVQAILSGDLQHIFRVFIKDEPHKKAKVEAGRWRLIIASSLPMQMIWRMLFHHQNKWLNDKCWETPSSHGMVFCYGGWRRFKAVCKTKGLVYSSDVSGWDINSPGWVFRCVRELRKRWGGPPDWERTIDLVYDDAFVNAKLYFSNGIIVEQQFEGFMKSGLFNTITDNSLGGGFVHIVASLRSGQRIGNWIVTGDDMLRQYMSDSYVDQLLPLGVTLKEYSENLDFMGMNFDKEPMPLYFQKHIVKCATSPEHLQEILDAYARLYCYSQHHNAFWRDVADQFAVSLRSTSYYQFWFGSPLAKALNYWK</sequence>
<evidence type="ECO:0000256" key="1">
    <source>
        <dbReference type="ARBA" id="ARBA00022679"/>
    </source>
</evidence>
<evidence type="ECO:0000259" key="6">
    <source>
        <dbReference type="Pfam" id="PF00680"/>
    </source>
</evidence>
<evidence type="ECO:0000256" key="3">
    <source>
        <dbReference type="ARBA" id="ARBA00022741"/>
    </source>
</evidence>
<dbReference type="GO" id="GO:0006351">
    <property type="term" value="P:DNA-templated transcription"/>
    <property type="evidence" value="ECO:0007669"/>
    <property type="project" value="InterPro"/>
</dbReference>
<dbReference type="InterPro" id="IPR043502">
    <property type="entry name" value="DNA/RNA_pol_sf"/>
</dbReference>
<keyword evidence="3" id="KW-0547">Nucleotide-binding</keyword>
<dbReference type="InterPro" id="IPR001205">
    <property type="entry name" value="RNA-dir_pol_C"/>
</dbReference>
<keyword evidence="2" id="KW-0548">Nucleotidyltransferase</keyword>
<dbReference type="GO" id="GO:0003968">
    <property type="term" value="F:RNA-directed RNA polymerase activity"/>
    <property type="evidence" value="ECO:0007669"/>
    <property type="project" value="UniProtKB-EC"/>
</dbReference>
<name>A0A8K1U251_9VIRU</name>
<reference evidence="7" key="1">
    <citation type="submission" date="2020-11" db="EMBL/GenBank/DDBJ databases">
        <title>RNA virus dark matter in the feces of wild birds.</title>
        <authorList>
            <person name="Lu X."/>
            <person name="Yang X.S."/>
            <person name="Zhang W."/>
        </authorList>
    </citation>
    <scope>NUCLEOTIDE SEQUENCE</scope>
    <source>
        <strain evidence="7">Flycatcher172con104</strain>
    </source>
</reference>
<proteinExistence type="predicted"/>
<keyword evidence="4" id="KW-0693">Viral RNA replication</keyword>
<dbReference type="Pfam" id="PF00680">
    <property type="entry name" value="RdRP_1"/>
    <property type="match status" value="1"/>
</dbReference>
<organism evidence="7">
    <name type="scientific">Riboviria sp</name>
    <dbReference type="NCBI Taxonomy" id="2585031"/>
    <lineage>
        <taxon>Viruses</taxon>
        <taxon>Riboviria</taxon>
    </lineage>
</organism>
<dbReference type="PRINTS" id="PR00914">
    <property type="entry name" value="LVIRUSRNAPOL"/>
</dbReference>
<keyword evidence="1" id="KW-0808">Transferase</keyword>
<dbReference type="InterPro" id="IPR001795">
    <property type="entry name" value="RNA-dir_pol_luteovirus"/>
</dbReference>
<protein>
    <recommendedName>
        <fullName evidence="6">RNA-directed RNA polymerase C-terminal domain-containing protein</fullName>
    </recommendedName>
</protein>
<dbReference type="GO" id="GO:0000166">
    <property type="term" value="F:nucleotide binding"/>
    <property type="evidence" value="ECO:0007669"/>
    <property type="project" value="UniProtKB-KW"/>
</dbReference>